<dbReference type="FunCoup" id="A0A2P6MW06">
    <property type="interactions" value="4"/>
</dbReference>
<dbReference type="GO" id="GO:0005759">
    <property type="term" value="C:mitochondrial matrix"/>
    <property type="evidence" value="ECO:0007669"/>
    <property type="project" value="UniProtKB-SubCell"/>
</dbReference>
<dbReference type="Pfam" id="PF05347">
    <property type="entry name" value="Complex1_LYR"/>
    <property type="match status" value="1"/>
</dbReference>
<comment type="subcellular location">
    <subcellularLocation>
        <location evidence="1">Mitochondrion matrix</location>
    </subcellularLocation>
</comment>
<gene>
    <name evidence="7" type="ORF">PROFUN_15486</name>
    <name evidence="6" type="ORF">PROFUN_16664</name>
</gene>
<evidence type="ECO:0000313" key="6">
    <source>
        <dbReference type="EMBL" id="PRP73686.1"/>
    </source>
</evidence>
<dbReference type="OrthoDB" id="529194at2759"/>
<dbReference type="AlphaFoldDB" id="A0A2P6MW06"/>
<dbReference type="GO" id="GO:0044183">
    <property type="term" value="F:protein folding chaperone"/>
    <property type="evidence" value="ECO:0007669"/>
    <property type="project" value="TreeGrafter"/>
</dbReference>
<protein>
    <submittedName>
        <fullName evidence="7">LYR motif-containing protein 7-like</fullName>
    </submittedName>
</protein>
<dbReference type="GO" id="GO:0034551">
    <property type="term" value="P:mitochondrial respiratory chain complex III assembly"/>
    <property type="evidence" value="ECO:0007669"/>
    <property type="project" value="InterPro"/>
</dbReference>
<organism evidence="7 8">
    <name type="scientific">Planoprotostelium fungivorum</name>
    <dbReference type="NCBI Taxonomy" id="1890364"/>
    <lineage>
        <taxon>Eukaryota</taxon>
        <taxon>Amoebozoa</taxon>
        <taxon>Evosea</taxon>
        <taxon>Variosea</taxon>
        <taxon>Cavosteliida</taxon>
        <taxon>Cavosteliaceae</taxon>
        <taxon>Planoprotostelium</taxon>
    </lineage>
</organism>
<evidence type="ECO:0000313" key="7">
    <source>
        <dbReference type="EMBL" id="PRP75885.1"/>
    </source>
</evidence>
<feature type="domain" description="Complex 1 LYR protein" evidence="5">
    <location>
        <begin position="7"/>
        <end position="64"/>
    </location>
</feature>
<dbReference type="Proteomes" id="UP000241769">
    <property type="component" value="Unassembled WGS sequence"/>
</dbReference>
<proteinExistence type="predicted"/>
<evidence type="ECO:0000256" key="2">
    <source>
        <dbReference type="ARBA" id="ARBA00023128"/>
    </source>
</evidence>
<comment type="caution">
    <text evidence="7">The sequence shown here is derived from an EMBL/GenBank/DDBJ whole genome shotgun (WGS) entry which is preliminary data.</text>
</comment>
<dbReference type="InParanoid" id="A0A2P6MW06"/>
<evidence type="ECO:0000259" key="5">
    <source>
        <dbReference type="Pfam" id="PF05347"/>
    </source>
</evidence>
<dbReference type="InterPro" id="IPR008011">
    <property type="entry name" value="Complex1_LYR_dom"/>
</dbReference>
<reference evidence="7 8" key="1">
    <citation type="journal article" date="2018" name="Genome Biol. Evol.">
        <title>Multiple Roots of Fruiting Body Formation in Amoebozoa.</title>
        <authorList>
            <person name="Hillmann F."/>
            <person name="Forbes G."/>
            <person name="Novohradska S."/>
            <person name="Ferling I."/>
            <person name="Riege K."/>
            <person name="Groth M."/>
            <person name="Westermann M."/>
            <person name="Marz M."/>
            <person name="Spaller T."/>
            <person name="Winckler T."/>
            <person name="Schaap P."/>
            <person name="Glockner G."/>
        </authorList>
    </citation>
    <scope>NUCLEOTIDE SEQUENCE [LARGE SCALE GENOMIC DNA]</scope>
    <source>
        <strain evidence="7 8">Jena</strain>
    </source>
</reference>
<dbReference type="PANTHER" id="PTHR46749">
    <property type="entry name" value="COMPLEX III ASSEMBLY FACTOR LYRM7"/>
    <property type="match status" value="1"/>
</dbReference>
<dbReference type="InterPro" id="IPR045298">
    <property type="entry name" value="Complex1_LYR_LYRM7"/>
</dbReference>
<sequence length="121" mass="14094">MSVALRKEVISAYRNVLKTQRRVFDSDAKARGMMMNKTREEFRANRNVKEDRQIQYYLLQAREADEFLSKHVVQAVRQGNGNFRMNMRPETDATIEWPEETDAPTSAKRSFDGPSTCCKDQ</sequence>
<dbReference type="EMBL" id="MDYQ01000573">
    <property type="protein sequence ID" value="PRP73686.1"/>
    <property type="molecule type" value="Genomic_DNA"/>
</dbReference>
<feature type="region of interest" description="Disordered" evidence="4">
    <location>
        <begin position="82"/>
        <end position="121"/>
    </location>
</feature>
<keyword evidence="2" id="KW-0496">Mitochondrion</keyword>
<keyword evidence="3" id="KW-0143">Chaperone</keyword>
<name>A0A2P6MW06_9EUKA</name>
<keyword evidence="8" id="KW-1185">Reference proteome</keyword>
<evidence type="ECO:0000256" key="3">
    <source>
        <dbReference type="ARBA" id="ARBA00023186"/>
    </source>
</evidence>
<dbReference type="EMBL" id="MDYQ01000357">
    <property type="protein sequence ID" value="PRP75885.1"/>
    <property type="molecule type" value="Genomic_DNA"/>
</dbReference>
<dbReference type="InterPro" id="IPR050435">
    <property type="entry name" value="MZM1/LYRM7"/>
</dbReference>
<evidence type="ECO:0000256" key="1">
    <source>
        <dbReference type="ARBA" id="ARBA00004305"/>
    </source>
</evidence>
<dbReference type="CDD" id="cd20267">
    <property type="entry name" value="Complex1_LYR_LYRM7"/>
    <property type="match status" value="1"/>
</dbReference>
<evidence type="ECO:0000256" key="4">
    <source>
        <dbReference type="SAM" id="MobiDB-lite"/>
    </source>
</evidence>
<accession>A0A2P6MW06</accession>
<dbReference type="STRING" id="1890364.A0A2P6MW06"/>
<dbReference type="PANTHER" id="PTHR46749:SF1">
    <property type="entry name" value="COMPLEX III ASSEMBLY FACTOR LYRM7"/>
    <property type="match status" value="1"/>
</dbReference>
<evidence type="ECO:0000313" key="8">
    <source>
        <dbReference type="Proteomes" id="UP000241769"/>
    </source>
</evidence>